<evidence type="ECO:0000313" key="2">
    <source>
        <dbReference type="Proteomes" id="UP001139981"/>
    </source>
</evidence>
<organism evidence="1 2">
    <name type="scientific">Coemansia aciculifera</name>
    <dbReference type="NCBI Taxonomy" id="417176"/>
    <lineage>
        <taxon>Eukaryota</taxon>
        <taxon>Fungi</taxon>
        <taxon>Fungi incertae sedis</taxon>
        <taxon>Zoopagomycota</taxon>
        <taxon>Kickxellomycotina</taxon>
        <taxon>Kickxellomycetes</taxon>
        <taxon>Kickxellales</taxon>
        <taxon>Kickxellaceae</taxon>
        <taxon>Coemansia</taxon>
    </lineage>
</organism>
<keyword evidence="2" id="KW-1185">Reference proteome</keyword>
<evidence type="ECO:0000313" key="1">
    <source>
        <dbReference type="EMBL" id="KAJ2894041.1"/>
    </source>
</evidence>
<dbReference type="EMBL" id="JANBVB010000463">
    <property type="protein sequence ID" value="KAJ2894041.1"/>
    <property type="molecule type" value="Genomic_DNA"/>
</dbReference>
<sequence>FNNVYTPASIKVGYSDDSISKQSFINSTKITVNPGYVPTTTGEHGQNDIAILEVVGFDSASNVSPILVYNGAIPVGQKLTALGWSSTVRNNDPKSQPDVLRGVNLFVGDVEGCKTIDSNYESSDGPLICTLNKYNSGNATCAGNAGTAVVVTANNSSYLAGIASESGRLTDTTCGTADGYSLITHIAAQLDFIKSTTGISADYFTKSTLSSEAAKKPKSLSFWRY</sequence>
<name>A0ACC1M3U5_9FUNG</name>
<protein>
    <submittedName>
        <fullName evidence="1">Inactive serine protease 37</fullName>
        <ecNumber evidence="1">6.1.1.4</ecNumber>
    </submittedName>
</protein>
<proteinExistence type="predicted"/>
<keyword evidence="1" id="KW-0436">Ligase</keyword>
<keyword evidence="1" id="KW-0645">Protease</keyword>
<dbReference type="EC" id="6.1.1.4" evidence="1"/>
<reference evidence="1" key="1">
    <citation type="submission" date="2022-07" db="EMBL/GenBank/DDBJ databases">
        <title>Phylogenomic reconstructions and comparative analyses of Kickxellomycotina fungi.</title>
        <authorList>
            <person name="Reynolds N.K."/>
            <person name="Stajich J.E."/>
            <person name="Barry K."/>
            <person name="Grigoriev I.V."/>
            <person name="Crous P."/>
            <person name="Smith M.E."/>
        </authorList>
    </citation>
    <scope>NUCLEOTIDE SEQUENCE</scope>
    <source>
        <strain evidence="1">CBS 190363</strain>
    </source>
</reference>
<feature type="non-terminal residue" evidence="1">
    <location>
        <position position="1"/>
    </location>
</feature>
<dbReference type="Proteomes" id="UP001139981">
    <property type="component" value="Unassembled WGS sequence"/>
</dbReference>
<accession>A0ACC1M3U5</accession>
<keyword evidence="1" id="KW-0378">Hydrolase</keyword>
<comment type="caution">
    <text evidence="1">The sequence shown here is derived from an EMBL/GenBank/DDBJ whole genome shotgun (WGS) entry which is preliminary data.</text>
</comment>
<gene>
    <name evidence="1" type="primary">PRSS37</name>
    <name evidence="1" type="ORF">IWW38_002696</name>
</gene>